<keyword evidence="2" id="KW-1185">Reference proteome</keyword>
<dbReference type="EMBL" id="JAVFKD010000002">
    <property type="protein sequence ID" value="KAK5997545.1"/>
    <property type="molecule type" value="Genomic_DNA"/>
</dbReference>
<comment type="caution">
    <text evidence="1">The sequence shown here is derived from an EMBL/GenBank/DDBJ whole genome shotgun (WGS) entry which is preliminary data.</text>
</comment>
<protein>
    <recommendedName>
        <fullName evidence="3">Aminoglycoside phosphotransferase domain-containing protein</fullName>
    </recommendedName>
</protein>
<sequence>MDLRCGNILIDDEFQIQGIIDWEWATTVPQQPFTSPAWMTGHDPDRRIYADDISSQFHKVLQAKLTLPLVHILHRPTDLARVYYRFICPSKKDTGEGASRSYRQDKTLNLAVQEWVDLSKRYTKYLQDNVLYVADELSPMELKLMEMIRIHQEKYGPPKVAKFQDQAKL</sequence>
<evidence type="ECO:0000313" key="1">
    <source>
        <dbReference type="EMBL" id="KAK5997545.1"/>
    </source>
</evidence>
<organism evidence="1 2">
    <name type="scientific">Cladobotryum mycophilum</name>
    <dbReference type="NCBI Taxonomy" id="491253"/>
    <lineage>
        <taxon>Eukaryota</taxon>
        <taxon>Fungi</taxon>
        <taxon>Dikarya</taxon>
        <taxon>Ascomycota</taxon>
        <taxon>Pezizomycotina</taxon>
        <taxon>Sordariomycetes</taxon>
        <taxon>Hypocreomycetidae</taxon>
        <taxon>Hypocreales</taxon>
        <taxon>Hypocreaceae</taxon>
        <taxon>Cladobotryum</taxon>
    </lineage>
</organism>
<proteinExistence type="predicted"/>
<accession>A0ABR0T0L4</accession>
<evidence type="ECO:0008006" key="3">
    <source>
        <dbReference type="Google" id="ProtNLM"/>
    </source>
</evidence>
<name>A0ABR0T0L4_9HYPO</name>
<reference evidence="1 2" key="1">
    <citation type="submission" date="2024-01" db="EMBL/GenBank/DDBJ databases">
        <title>Complete genome of Cladobotryum mycophilum ATHUM6906.</title>
        <authorList>
            <person name="Christinaki A.C."/>
            <person name="Myridakis A.I."/>
            <person name="Kouvelis V.N."/>
        </authorList>
    </citation>
    <scope>NUCLEOTIDE SEQUENCE [LARGE SCALE GENOMIC DNA]</scope>
    <source>
        <strain evidence="1 2">ATHUM6906</strain>
    </source>
</reference>
<evidence type="ECO:0000313" key="2">
    <source>
        <dbReference type="Proteomes" id="UP001338125"/>
    </source>
</evidence>
<dbReference type="Proteomes" id="UP001338125">
    <property type="component" value="Unassembled WGS sequence"/>
</dbReference>
<gene>
    <name evidence="1" type="ORF">PT974_02908</name>
</gene>